<evidence type="ECO:0000313" key="3">
    <source>
        <dbReference type="Proteomes" id="UP000663903"/>
    </source>
</evidence>
<dbReference type="AlphaFoldDB" id="A0A975CBT9"/>
<dbReference type="EMBL" id="CP071796">
    <property type="protein sequence ID" value="QTD43568.1"/>
    <property type="molecule type" value="Genomic_DNA"/>
</dbReference>
<dbReference type="Gene3D" id="3.40.50.300">
    <property type="entry name" value="P-loop containing nucleotide triphosphate hydrolases"/>
    <property type="match status" value="2"/>
</dbReference>
<reference evidence="2" key="1">
    <citation type="submission" date="2021-03" db="EMBL/GenBank/DDBJ databases">
        <title>Ottowia sp. 27C isolated from the cloaca of a Giant Asian pond turtle (Heosemys grandis).</title>
        <authorList>
            <person name="Spergser J."/>
            <person name="Busse H.-J."/>
        </authorList>
    </citation>
    <scope>NUCLEOTIDE SEQUENCE</scope>
    <source>
        <strain evidence="2">27C</strain>
    </source>
</reference>
<feature type="coiled-coil region" evidence="1">
    <location>
        <begin position="552"/>
        <end position="643"/>
    </location>
</feature>
<evidence type="ECO:0000256" key="1">
    <source>
        <dbReference type="SAM" id="Coils"/>
    </source>
</evidence>
<dbReference type="PANTHER" id="PTHR32114">
    <property type="entry name" value="ABC TRANSPORTER ABCH.3"/>
    <property type="match status" value="1"/>
</dbReference>
<dbReference type="InterPro" id="IPR027417">
    <property type="entry name" value="P-loop_NTPase"/>
</dbReference>
<dbReference type="RefSeq" id="WP_208006985.1">
    <property type="nucleotide sequence ID" value="NZ_CP071796.1"/>
</dbReference>
<dbReference type="SUPFAM" id="SSF52540">
    <property type="entry name" value="P-loop containing nucleoside triphosphate hydrolases"/>
    <property type="match status" value="1"/>
</dbReference>
<gene>
    <name evidence="2" type="ORF">J1M35_10240</name>
</gene>
<dbReference type="PANTHER" id="PTHR32114:SF2">
    <property type="entry name" value="ABC TRANSPORTER ABCH.3"/>
    <property type="match status" value="1"/>
</dbReference>
<organism evidence="2 3">
    <name type="scientific">Ottowia testudinis</name>
    <dbReference type="NCBI Taxonomy" id="2816950"/>
    <lineage>
        <taxon>Bacteria</taxon>
        <taxon>Pseudomonadati</taxon>
        <taxon>Pseudomonadota</taxon>
        <taxon>Betaproteobacteria</taxon>
        <taxon>Burkholderiales</taxon>
        <taxon>Comamonadaceae</taxon>
        <taxon>Ottowia</taxon>
    </lineage>
</organism>
<proteinExistence type="predicted"/>
<feature type="coiled-coil region" evidence="1">
    <location>
        <begin position="291"/>
        <end position="321"/>
    </location>
</feature>
<dbReference type="KEGG" id="otd:J1M35_10240"/>
<evidence type="ECO:0000313" key="2">
    <source>
        <dbReference type="EMBL" id="QTD43568.1"/>
    </source>
</evidence>
<protein>
    <submittedName>
        <fullName evidence="2">AAA family ATPase</fullName>
    </submittedName>
</protein>
<sequence>MYPLSLTLKGFRGIRDGLGLDALTLDLERLAGDAELVALSGANGRGKSTILDNLQPFLTLPSRAALAGPGGFSYYDHVVLPESEKDLVWLHEGRRFRSQIVIRNNGRRATDAFLFEADAEGRWRPVVLPDGTVSDGKTGTYNRCVEHLLGSAETFFTSAFSAQGKRQLSAYQNSEIKTLLADLLGQEHIRNEGKKAAQVVDLLKAGLVAMRQQQASLDEQLLRLQDEQRSLGDIGARIATQARARAEALRVQEAVHTHLARQQALFEQARGLEARRTQLNGERSALIGTGKQVIEGIAAQAQAQRQRLERLEQRIAHRKAQRSAQLQTLDRQRRQCDTVLLDEAAVRRAGRRLSLAESVAARRAGRLQSARHQVQELSRCTAAWESARQRLKAIEREAGQAALRAEDLARRFGLTREVPCVGTDLQGQCKLLGDAREAQVLMPSAQGAIRRLSTDKADVQRQLGEHETQRRALAQAPQALAHAERREAIARDRATRYGRLAARMGEIRQTLIRRNDIERELAALTQAGSQDGEMDEGRAERLDIGMALTALEAQHEQQAKHYRQGLDRLNEALAALPPAFDGRVLPESERALAAAQAAFAEAERAHLQVVRDAERRTALDRQIRDRKRERADAAARIAQVEAQLGNWNLLVKCLGNDGLIALAIDDAGPALAGLANDLLLASYGPRFTVSLVTQVENRKGEQREGFVIEVHDGESGQSKRVEQMSGGERIWVNECLVRAVALYLSQNSGRCYGTLFSDEADGALDPARKRMFMAMKREVLRLGGYAREIFISQTPELTAMADAVIDLDAFRRDALAIEANAREV</sequence>
<keyword evidence="3" id="KW-1185">Reference proteome</keyword>
<keyword evidence="1" id="KW-0175">Coiled coil</keyword>
<name>A0A975CBT9_9BURK</name>
<dbReference type="Proteomes" id="UP000663903">
    <property type="component" value="Chromosome"/>
</dbReference>
<accession>A0A975CBT9</accession>